<feature type="region of interest" description="Disordered" evidence="3">
    <location>
        <begin position="24"/>
        <end position="51"/>
    </location>
</feature>
<dbReference type="InterPro" id="IPR050272">
    <property type="entry name" value="Isochorismatase-like_hydrls"/>
</dbReference>
<evidence type="ECO:0000256" key="1">
    <source>
        <dbReference type="ARBA" id="ARBA00006336"/>
    </source>
</evidence>
<dbReference type="Gene3D" id="3.40.50.850">
    <property type="entry name" value="Isochorismatase-like"/>
    <property type="match status" value="1"/>
</dbReference>
<dbReference type="GO" id="GO:0016787">
    <property type="term" value="F:hydrolase activity"/>
    <property type="evidence" value="ECO:0007669"/>
    <property type="project" value="UniProtKB-KW"/>
</dbReference>
<dbReference type="SUPFAM" id="SSF52499">
    <property type="entry name" value="Isochorismatase-like hydrolases"/>
    <property type="match status" value="1"/>
</dbReference>
<keyword evidence="2" id="KW-0378">Hydrolase</keyword>
<evidence type="ECO:0000259" key="4">
    <source>
        <dbReference type="Pfam" id="PF00857"/>
    </source>
</evidence>
<dbReference type="InterPro" id="IPR000868">
    <property type="entry name" value="Isochorismatase-like_dom"/>
</dbReference>
<comment type="similarity">
    <text evidence="1">Belongs to the isochorismatase family.</text>
</comment>
<proteinExistence type="inferred from homology"/>
<feature type="compositionally biased region" description="Pro residues" evidence="3">
    <location>
        <begin position="33"/>
        <end position="42"/>
    </location>
</feature>
<dbReference type="EMBL" id="ML977150">
    <property type="protein sequence ID" value="KAF1987937.1"/>
    <property type="molecule type" value="Genomic_DNA"/>
</dbReference>
<sequence>MANTVSADRRSVIGTPKNFWLHTPKDGFDLTHPPSPSSPPITPRVKTQTTTSPITIDPAKSALVVVDMQNFFLSPAFGRNTEGSGHKACTQLITNAIPACRKSGIRVIWMNWGLTEDDLSTMPPAVKRAFGFEAVPDEAKSDGEGDTHLFEESPSGIPVDKMGEVRFQGGHVLLENGKDGRIYKGLGSPCGEVIDPESGKKIDAGRLLMRDSWNAALYPPLEKLFIEGEKLQNRPDVWVHKNRMSGLWGASTLLEDFLEKEGIRSLFFSGVNTDQCVSGTLTDAFSKGYDCVLLSDGCGTTSPESSQQCIEYNAAKTWGFLTSCASLAEAVEGIEG</sequence>
<organism evidence="5 6">
    <name type="scientific">Aulographum hederae CBS 113979</name>
    <dbReference type="NCBI Taxonomy" id="1176131"/>
    <lineage>
        <taxon>Eukaryota</taxon>
        <taxon>Fungi</taxon>
        <taxon>Dikarya</taxon>
        <taxon>Ascomycota</taxon>
        <taxon>Pezizomycotina</taxon>
        <taxon>Dothideomycetes</taxon>
        <taxon>Pleosporomycetidae</taxon>
        <taxon>Aulographales</taxon>
        <taxon>Aulographaceae</taxon>
    </lineage>
</organism>
<evidence type="ECO:0000313" key="5">
    <source>
        <dbReference type="EMBL" id="KAF1987937.1"/>
    </source>
</evidence>
<dbReference type="Proteomes" id="UP000800041">
    <property type="component" value="Unassembled WGS sequence"/>
</dbReference>
<gene>
    <name evidence="5" type="ORF">K402DRAFT_36899</name>
</gene>
<dbReference type="InterPro" id="IPR036380">
    <property type="entry name" value="Isochorismatase-like_sf"/>
</dbReference>
<dbReference type="PANTHER" id="PTHR43540">
    <property type="entry name" value="PEROXYUREIDOACRYLATE/UREIDOACRYLATE AMIDOHYDROLASE-RELATED"/>
    <property type="match status" value="1"/>
</dbReference>
<dbReference type="OrthoDB" id="167809at2759"/>
<dbReference type="Pfam" id="PF00857">
    <property type="entry name" value="Isochorismatase"/>
    <property type="match status" value="1"/>
</dbReference>
<feature type="domain" description="Isochorismatase-like" evidence="4">
    <location>
        <begin position="232"/>
        <end position="312"/>
    </location>
</feature>
<evidence type="ECO:0000256" key="3">
    <source>
        <dbReference type="SAM" id="MobiDB-lite"/>
    </source>
</evidence>
<dbReference type="CDD" id="cd00431">
    <property type="entry name" value="cysteine_hydrolases"/>
    <property type="match status" value="1"/>
</dbReference>
<evidence type="ECO:0000256" key="2">
    <source>
        <dbReference type="ARBA" id="ARBA00022801"/>
    </source>
</evidence>
<evidence type="ECO:0000313" key="6">
    <source>
        <dbReference type="Proteomes" id="UP000800041"/>
    </source>
</evidence>
<protein>
    <submittedName>
        <fullName evidence="5">Isochorismatase family protein</fullName>
    </submittedName>
</protein>
<reference evidence="5" key="1">
    <citation type="journal article" date="2020" name="Stud. Mycol.">
        <title>101 Dothideomycetes genomes: a test case for predicting lifestyles and emergence of pathogens.</title>
        <authorList>
            <person name="Haridas S."/>
            <person name="Albert R."/>
            <person name="Binder M."/>
            <person name="Bloem J."/>
            <person name="Labutti K."/>
            <person name="Salamov A."/>
            <person name="Andreopoulos B."/>
            <person name="Baker S."/>
            <person name="Barry K."/>
            <person name="Bills G."/>
            <person name="Bluhm B."/>
            <person name="Cannon C."/>
            <person name="Castanera R."/>
            <person name="Culley D."/>
            <person name="Daum C."/>
            <person name="Ezra D."/>
            <person name="Gonzalez J."/>
            <person name="Henrissat B."/>
            <person name="Kuo A."/>
            <person name="Liang C."/>
            <person name="Lipzen A."/>
            <person name="Lutzoni F."/>
            <person name="Magnuson J."/>
            <person name="Mondo S."/>
            <person name="Nolan M."/>
            <person name="Ohm R."/>
            <person name="Pangilinan J."/>
            <person name="Park H.-J."/>
            <person name="Ramirez L."/>
            <person name="Alfaro M."/>
            <person name="Sun H."/>
            <person name="Tritt A."/>
            <person name="Yoshinaga Y."/>
            <person name="Zwiers L.-H."/>
            <person name="Turgeon B."/>
            <person name="Goodwin S."/>
            <person name="Spatafora J."/>
            <person name="Crous P."/>
            <person name="Grigoriev I."/>
        </authorList>
    </citation>
    <scope>NUCLEOTIDE SEQUENCE</scope>
    <source>
        <strain evidence="5">CBS 113979</strain>
    </source>
</reference>
<accession>A0A6G1H4F4</accession>
<name>A0A6G1H4F4_9PEZI</name>
<dbReference type="PANTHER" id="PTHR43540:SF9">
    <property type="entry name" value="FAMILY HYDROLASE, PUTATIVE (AFU_ORTHOLOGUE AFUA_2G08700)-RELATED"/>
    <property type="match status" value="1"/>
</dbReference>
<keyword evidence="6" id="KW-1185">Reference proteome</keyword>
<dbReference type="AlphaFoldDB" id="A0A6G1H4F4"/>